<keyword evidence="2" id="KW-0547">Nucleotide-binding</keyword>
<dbReference type="GO" id="GO:0004497">
    <property type="term" value="F:monooxygenase activity"/>
    <property type="evidence" value="ECO:0007669"/>
    <property type="project" value="InterPro"/>
</dbReference>
<dbReference type="AlphaFoldDB" id="A0AAW7YX57"/>
<dbReference type="InterPro" id="IPR036188">
    <property type="entry name" value="FAD/NAD-bd_sf"/>
</dbReference>
<dbReference type="PIRSF" id="PIRSF011396">
    <property type="entry name" value="Trp_halogenase"/>
    <property type="match status" value="1"/>
</dbReference>
<evidence type="ECO:0000256" key="2">
    <source>
        <dbReference type="PIRSR" id="PIRSR011396-2"/>
    </source>
</evidence>
<feature type="active site" evidence="1">
    <location>
        <position position="81"/>
    </location>
</feature>
<feature type="binding site" evidence="2">
    <location>
        <position position="336"/>
    </location>
    <ligand>
        <name>FAD</name>
        <dbReference type="ChEBI" id="CHEBI:57692"/>
    </ligand>
</feature>
<keyword evidence="2" id="KW-0285">Flavoprotein</keyword>
<comment type="caution">
    <text evidence="3">The sequence shown here is derived from an EMBL/GenBank/DDBJ whole genome shotgun (WGS) entry which is preliminary data.</text>
</comment>
<protein>
    <submittedName>
        <fullName evidence="3">Tryptophan 7-halogenase</fullName>
    </submittedName>
</protein>
<feature type="binding site" evidence="2">
    <location>
        <position position="188"/>
    </location>
    <ligand>
        <name>FAD</name>
        <dbReference type="ChEBI" id="CHEBI:57692"/>
    </ligand>
</feature>
<dbReference type="Pfam" id="PF04820">
    <property type="entry name" value="Trp_halogenase"/>
    <property type="match status" value="1"/>
</dbReference>
<proteinExistence type="predicted"/>
<feature type="binding site" evidence="2">
    <location>
        <begin position="15"/>
        <end position="18"/>
    </location>
    <ligand>
        <name>FAD</name>
        <dbReference type="ChEBI" id="CHEBI:57692"/>
    </ligand>
</feature>
<dbReference type="PANTHER" id="PTHR43747">
    <property type="entry name" value="FAD-BINDING PROTEIN"/>
    <property type="match status" value="1"/>
</dbReference>
<dbReference type="EMBL" id="JAUOQI010000002">
    <property type="protein sequence ID" value="MDO6576322.1"/>
    <property type="molecule type" value="Genomic_DNA"/>
</dbReference>
<name>A0AAW7YX57_9ALTE</name>
<dbReference type="InterPro" id="IPR006905">
    <property type="entry name" value="Flavin_halogenase"/>
</dbReference>
<sequence length="501" mass="56362">MSQSMSIKSIVIVGGGSAGWMTAATLSKVLDLSKYSVTLIESEDIKGVSVGEATIPQITLFNRILGIDEADFIRATNATYKLGIEFKDWKRKGHAYFHPFGTFGINMEALPFHHFWLKRFNEGAGGDLCSYSIEAMAAKSGRFGKVNAQNNSPLANMSYAYHFDSTLYANFLRDFAVKRGVRHIKGKVEAVSKHPNGHINTLTLQNGHCIDGEFYIDCSGFRSLLLEKEMGATFNDWSDLLPCDSAIAIPCKSADSMLKPYTQSTAKNAGWTWRIPLQHRIGNGYVYASKFTEKEAALDDLMAQLEGEPLAEPNFLAWKTGMRPQSWIKNCLSIGLSAGFIEPLESTGLHLIQSAIARLMTLFPSNRFCQSDIDMYNRQTTKEFEQIRDFIVLHYALTERNDSEFWRYCRNISLSESLEQKVQLYKDSGRIFRIDNELFNETSWLAVMHGQGLRSEGYHPLVDRMSTSLIDERLSHIASVINKSASLLPEHAHFIAQLNVK</sequence>
<evidence type="ECO:0000313" key="4">
    <source>
        <dbReference type="Proteomes" id="UP001170717"/>
    </source>
</evidence>
<dbReference type="SUPFAM" id="SSF51905">
    <property type="entry name" value="FAD/NAD(P)-binding domain"/>
    <property type="match status" value="1"/>
</dbReference>
<evidence type="ECO:0000313" key="3">
    <source>
        <dbReference type="EMBL" id="MDO6576322.1"/>
    </source>
</evidence>
<dbReference type="Proteomes" id="UP001170717">
    <property type="component" value="Unassembled WGS sequence"/>
</dbReference>
<dbReference type="InterPro" id="IPR050816">
    <property type="entry name" value="Flavin-dep_Halogenase_NPB"/>
</dbReference>
<dbReference type="PANTHER" id="PTHR43747:SF4">
    <property type="entry name" value="FLAVIN-DEPENDENT TRYPTOPHAN HALOGENASE"/>
    <property type="match status" value="1"/>
</dbReference>
<organism evidence="3 4">
    <name type="scientific">Alteromonas stellipolaris</name>
    <dbReference type="NCBI Taxonomy" id="233316"/>
    <lineage>
        <taxon>Bacteria</taxon>
        <taxon>Pseudomonadati</taxon>
        <taxon>Pseudomonadota</taxon>
        <taxon>Gammaproteobacteria</taxon>
        <taxon>Alteromonadales</taxon>
        <taxon>Alteromonadaceae</taxon>
        <taxon>Alteromonas/Salinimonas group</taxon>
        <taxon>Alteromonas</taxon>
    </lineage>
</organism>
<keyword evidence="2" id="KW-0274">FAD</keyword>
<accession>A0AAW7YX57</accession>
<dbReference type="RefSeq" id="WP_303537973.1">
    <property type="nucleotide sequence ID" value="NZ_JAUOQI010000002.1"/>
</dbReference>
<dbReference type="GO" id="GO:0000166">
    <property type="term" value="F:nucleotide binding"/>
    <property type="evidence" value="ECO:0007669"/>
    <property type="project" value="UniProtKB-KW"/>
</dbReference>
<dbReference type="Gene3D" id="3.50.50.60">
    <property type="entry name" value="FAD/NAD(P)-binding domain"/>
    <property type="match status" value="1"/>
</dbReference>
<dbReference type="InterPro" id="IPR033856">
    <property type="entry name" value="Trp_halogen"/>
</dbReference>
<evidence type="ECO:0000256" key="1">
    <source>
        <dbReference type="PIRSR" id="PIRSR011396-1"/>
    </source>
</evidence>
<feature type="binding site" evidence="2">
    <location>
        <position position="81"/>
    </location>
    <ligand>
        <name>7-chloro-L-tryptophan</name>
        <dbReference type="ChEBI" id="CHEBI:58713"/>
    </ligand>
</feature>
<reference evidence="3" key="1">
    <citation type="submission" date="2023-07" db="EMBL/GenBank/DDBJ databases">
        <title>Genome content predicts the carbon catabolic preferences of heterotrophic bacteria.</title>
        <authorList>
            <person name="Gralka M."/>
        </authorList>
    </citation>
    <scope>NUCLEOTIDE SEQUENCE</scope>
    <source>
        <strain evidence="3">F2M12</strain>
    </source>
</reference>
<gene>
    <name evidence="3" type="ORF">Q4527_02925</name>
</gene>
<feature type="binding site" evidence="2">
    <location>
        <position position="345"/>
    </location>
    <ligand>
        <name>L-tryptophan</name>
        <dbReference type="ChEBI" id="CHEBI:57912"/>
    </ligand>
</feature>